<proteinExistence type="predicted"/>
<dbReference type="Proteomes" id="UP001556170">
    <property type="component" value="Unassembled WGS sequence"/>
</dbReference>
<dbReference type="RefSeq" id="WP_367844086.1">
    <property type="nucleotide sequence ID" value="NZ_JBFOHL010000004.1"/>
</dbReference>
<protein>
    <submittedName>
        <fullName evidence="1">Uncharacterized protein</fullName>
    </submittedName>
</protein>
<gene>
    <name evidence="1" type="ORF">ABQJ56_06010</name>
</gene>
<dbReference type="EMBL" id="JBFOHL010000004">
    <property type="protein sequence ID" value="MEW9623778.1"/>
    <property type="molecule type" value="Genomic_DNA"/>
</dbReference>
<keyword evidence="2" id="KW-1185">Reference proteome</keyword>
<comment type="caution">
    <text evidence="1">The sequence shown here is derived from an EMBL/GenBank/DDBJ whole genome shotgun (WGS) entry which is preliminary data.</text>
</comment>
<sequence length="415" mass="44691">MSTIPSHAVWMSQTELRMKPRSSELKKLDEAIKAHDLAKTPDKVKVVRQALAAWKRAKGDGWKMSERNKAPNFPFTNLSKAVYVDLKLPPDEVAALKFWDDSRRRKLQTLFEGKRVVLRVVDSFAQLQMAHRDLTEAVQGAKATGTGAVKAALQPEVRQAVNDMFGTQIATLKDFAAQAVAETGTAGIIQAIDHVASMLPIISLVADGGKMLSQWGMAIYKGYKQYETSTHGFAIASGDPAAAFAAVQTLLARETANQVAKASITSAAFAANTALHAAKGAGAVLAPAVGAAKAAANAARVIAKFAIEFRETVMVNKVLKNPELLDLQAFKTCPLLGAYMLVCSDTSDLVAMLFDEFGQAGWMEDIEVLIRKHIHPVQDRAADLVQGSPFVISGVPIHRPLRSTLSVGGMLSNFL</sequence>
<reference evidence="1 2" key="1">
    <citation type="submission" date="2024-06" db="EMBL/GenBank/DDBJ databases">
        <authorList>
            <person name="Woo H."/>
        </authorList>
    </citation>
    <scope>NUCLEOTIDE SEQUENCE [LARGE SCALE GENOMIC DNA]</scope>
    <source>
        <strain evidence="1 2">S2-g</strain>
    </source>
</reference>
<accession>A0ABV3QMF3</accession>
<organism evidence="1 2">
    <name type="scientific">Rhodanobacter geophilus</name>
    <dbReference type="NCBI Taxonomy" id="3162488"/>
    <lineage>
        <taxon>Bacteria</taxon>
        <taxon>Pseudomonadati</taxon>
        <taxon>Pseudomonadota</taxon>
        <taxon>Gammaproteobacteria</taxon>
        <taxon>Lysobacterales</taxon>
        <taxon>Rhodanobacteraceae</taxon>
        <taxon>Rhodanobacter</taxon>
    </lineage>
</organism>
<evidence type="ECO:0000313" key="2">
    <source>
        <dbReference type="Proteomes" id="UP001556170"/>
    </source>
</evidence>
<evidence type="ECO:0000313" key="1">
    <source>
        <dbReference type="EMBL" id="MEW9623778.1"/>
    </source>
</evidence>
<name>A0ABV3QMF3_9GAMM</name>